<proteinExistence type="predicted"/>
<gene>
    <name evidence="1" type="ORF">SAMN05421540_104272</name>
</gene>
<dbReference type="EMBL" id="FNQF01000004">
    <property type="protein sequence ID" value="SEA29428.1"/>
    <property type="molecule type" value="Genomic_DNA"/>
</dbReference>
<protein>
    <submittedName>
        <fullName evidence="1">Pyruvate kinase</fullName>
    </submittedName>
</protein>
<dbReference type="AlphaFoldDB" id="A0A1H4A0S4"/>
<dbReference type="RefSeq" id="WP_159429399.1">
    <property type="nucleotide sequence ID" value="NZ_FNQF01000004.1"/>
</dbReference>
<dbReference type="GO" id="GO:0016301">
    <property type="term" value="F:kinase activity"/>
    <property type="evidence" value="ECO:0007669"/>
    <property type="project" value="UniProtKB-KW"/>
</dbReference>
<sequence length="57" mass="6486">MNISESVTSLLNELKKINANIGIVLKIETMSRYRNLPSILLKAMQNYPFGVMMLEDV</sequence>
<keyword evidence="2" id="KW-1185">Reference proteome</keyword>
<evidence type="ECO:0000313" key="2">
    <source>
        <dbReference type="Proteomes" id="UP000198820"/>
    </source>
</evidence>
<keyword evidence="1" id="KW-0418">Kinase</keyword>
<evidence type="ECO:0000313" key="1">
    <source>
        <dbReference type="EMBL" id="SEA29428.1"/>
    </source>
</evidence>
<dbReference type="STRING" id="908615.SAMN05421540_104272"/>
<dbReference type="Proteomes" id="UP000198820">
    <property type="component" value="Unassembled WGS sequence"/>
</dbReference>
<name>A0A1H4A0S4_9FLAO</name>
<keyword evidence="1" id="KW-0670">Pyruvate</keyword>
<accession>A0A1H4A0S4</accession>
<reference evidence="1 2" key="1">
    <citation type="submission" date="2016-10" db="EMBL/GenBank/DDBJ databases">
        <authorList>
            <person name="de Groot N.N."/>
        </authorList>
    </citation>
    <scope>NUCLEOTIDE SEQUENCE [LARGE SCALE GENOMIC DNA]</scope>
    <source>
        <strain evidence="1 2">DSM 23581</strain>
    </source>
</reference>
<organism evidence="1 2">
    <name type="scientific">Psychroflexus halocasei</name>
    <dbReference type="NCBI Taxonomy" id="908615"/>
    <lineage>
        <taxon>Bacteria</taxon>
        <taxon>Pseudomonadati</taxon>
        <taxon>Bacteroidota</taxon>
        <taxon>Flavobacteriia</taxon>
        <taxon>Flavobacteriales</taxon>
        <taxon>Flavobacteriaceae</taxon>
        <taxon>Psychroflexus</taxon>
    </lineage>
</organism>
<keyword evidence="1" id="KW-0808">Transferase</keyword>